<evidence type="ECO:0000259" key="3">
    <source>
        <dbReference type="Pfam" id="PF00561"/>
    </source>
</evidence>
<dbReference type="InterPro" id="IPR029058">
    <property type="entry name" value="AB_hydrolase_fold"/>
</dbReference>
<dbReference type="InterPro" id="IPR051601">
    <property type="entry name" value="Serine_prot/Carboxylest_S33"/>
</dbReference>
<accession>A0A218VUP9</accession>
<evidence type="ECO:0000313" key="5">
    <source>
        <dbReference type="Proteomes" id="UP000197138"/>
    </source>
</evidence>
<dbReference type="PANTHER" id="PTHR43248">
    <property type="entry name" value="2-SUCCINYL-6-HYDROXY-2,4-CYCLOHEXADIENE-1-CARBOXYLATE SYNTHASE"/>
    <property type="match status" value="1"/>
</dbReference>
<sequence>MLSHAPPSLIKPFLSRPFTGIITAATRLCSTARLNPPAGLCGLGSRPFAVCAAASMADSSSTTSGSSPKHVAGTWYSVPELRLRDHRFTVPLDYSLAASPKITVFAREVVSGDYLPNRDSMVGKEEQHLPYLLYLQGGPGFECMRPTESSGWIHRVCEEFRLILMDQRGTGLSTPLTPSSMSQFKSAKALADYLVHFRADNIVNDAEFIRVHLVPDTGPWTVLGQSYGGFCAVTYLSFAPQGLKQVLLTGGIPPIGNGCTADAVYRACREQLILQNEKFYKRYPQDIEVVHEVVKFLAESEGGGVSLPSGGFLTPRGLQTLGLSGLGSSTGFERLHYMFERVWDPPLVPGAPKQISYYFLKSFESWSSLDTNPLYALMHESIYCQGDASRWSAERMRDEDETKFDALKAAKEGRPVVFTGEMIFPWMFDEIHALKPFKEAANILAEKKDWPPLYDKKSLNDNKVPVAAAVYYEDMYVNFKLAMETASQIAGIRLWISNEYMHSGLRDNGSRVLDQLSGMLNGKKPLF</sequence>
<dbReference type="EMBL" id="MTKT01005815">
    <property type="protein sequence ID" value="OWM64277.1"/>
    <property type="molecule type" value="Genomic_DNA"/>
</dbReference>
<dbReference type="Proteomes" id="UP000197138">
    <property type="component" value="Unassembled WGS sequence"/>
</dbReference>
<protein>
    <recommendedName>
        <fullName evidence="3">AB hydrolase-1 domain-containing protein</fullName>
    </recommendedName>
</protein>
<dbReference type="GO" id="GO:0008233">
    <property type="term" value="F:peptidase activity"/>
    <property type="evidence" value="ECO:0007669"/>
    <property type="project" value="InterPro"/>
</dbReference>
<evidence type="ECO:0000256" key="2">
    <source>
        <dbReference type="ARBA" id="ARBA00022801"/>
    </source>
</evidence>
<name>A0A218VUP9_PUNGR</name>
<dbReference type="InterPro" id="IPR002410">
    <property type="entry name" value="Peptidase_S33"/>
</dbReference>
<dbReference type="PANTHER" id="PTHR43248:SF2">
    <property type="entry name" value="PROLYL AMINOPEPTIDASE"/>
    <property type="match status" value="1"/>
</dbReference>
<evidence type="ECO:0000313" key="4">
    <source>
        <dbReference type="EMBL" id="OWM64277.1"/>
    </source>
</evidence>
<comment type="similarity">
    <text evidence="1">Belongs to the peptidase S33 family.</text>
</comment>
<dbReference type="Gene3D" id="3.40.50.1820">
    <property type="entry name" value="alpha/beta hydrolase"/>
    <property type="match status" value="1"/>
</dbReference>
<dbReference type="GO" id="GO:0006508">
    <property type="term" value="P:proteolysis"/>
    <property type="evidence" value="ECO:0007669"/>
    <property type="project" value="InterPro"/>
</dbReference>
<evidence type="ECO:0000256" key="1">
    <source>
        <dbReference type="ARBA" id="ARBA00010088"/>
    </source>
</evidence>
<dbReference type="PRINTS" id="PR00793">
    <property type="entry name" value="PROAMNOPTASE"/>
</dbReference>
<dbReference type="FunFam" id="3.40.50.1820:FF:000657">
    <property type="entry name" value="Proline iminopeptidase"/>
    <property type="match status" value="1"/>
</dbReference>
<dbReference type="InterPro" id="IPR000073">
    <property type="entry name" value="AB_hydrolase_1"/>
</dbReference>
<dbReference type="AlphaFoldDB" id="A0A218VUP9"/>
<proteinExistence type="inferred from homology"/>
<gene>
    <name evidence="4" type="ORF">CDL15_Pgr018849</name>
</gene>
<comment type="caution">
    <text evidence="4">The sequence shown here is derived from an EMBL/GenBank/DDBJ whole genome shotgun (WGS) entry which is preliminary data.</text>
</comment>
<dbReference type="Pfam" id="PF00561">
    <property type="entry name" value="Abhydrolase_1"/>
    <property type="match status" value="1"/>
</dbReference>
<dbReference type="SUPFAM" id="SSF53474">
    <property type="entry name" value="alpha/beta-Hydrolases"/>
    <property type="match status" value="1"/>
</dbReference>
<feature type="domain" description="AB hydrolase-1" evidence="3">
    <location>
        <begin position="132"/>
        <end position="292"/>
    </location>
</feature>
<reference evidence="5" key="1">
    <citation type="journal article" date="2017" name="Plant J.">
        <title>The pomegranate (Punica granatum L.) genome and the genomics of punicalagin biosynthesis.</title>
        <authorList>
            <person name="Qin G."/>
            <person name="Xu C."/>
            <person name="Ming R."/>
            <person name="Tang H."/>
            <person name="Guyot R."/>
            <person name="Kramer E.M."/>
            <person name="Hu Y."/>
            <person name="Yi X."/>
            <person name="Qi Y."/>
            <person name="Xu X."/>
            <person name="Gao Z."/>
            <person name="Pan H."/>
            <person name="Jian J."/>
            <person name="Tian Y."/>
            <person name="Yue Z."/>
            <person name="Xu Y."/>
        </authorList>
    </citation>
    <scope>NUCLEOTIDE SEQUENCE [LARGE SCALE GENOMIC DNA]</scope>
    <source>
        <strain evidence="5">cv. Dabenzi</strain>
    </source>
</reference>
<keyword evidence="2" id="KW-0378">Hydrolase</keyword>
<organism evidence="4 5">
    <name type="scientific">Punica granatum</name>
    <name type="common">Pomegranate</name>
    <dbReference type="NCBI Taxonomy" id="22663"/>
    <lineage>
        <taxon>Eukaryota</taxon>
        <taxon>Viridiplantae</taxon>
        <taxon>Streptophyta</taxon>
        <taxon>Embryophyta</taxon>
        <taxon>Tracheophyta</taxon>
        <taxon>Spermatophyta</taxon>
        <taxon>Magnoliopsida</taxon>
        <taxon>eudicotyledons</taxon>
        <taxon>Gunneridae</taxon>
        <taxon>Pentapetalae</taxon>
        <taxon>rosids</taxon>
        <taxon>malvids</taxon>
        <taxon>Myrtales</taxon>
        <taxon>Lythraceae</taxon>
        <taxon>Punica</taxon>
    </lineage>
</organism>